<dbReference type="SMART" id="SM00382">
    <property type="entry name" value="AAA"/>
    <property type="match status" value="2"/>
</dbReference>
<dbReference type="GO" id="GO:0055085">
    <property type="term" value="P:transmembrane transport"/>
    <property type="evidence" value="ECO:0007669"/>
    <property type="project" value="UniProtKB-ARBA"/>
</dbReference>
<dbReference type="InterPro" id="IPR017871">
    <property type="entry name" value="ABC_transporter-like_CS"/>
</dbReference>
<gene>
    <name evidence="6" type="ORF">GR257_25055</name>
</gene>
<dbReference type="SUPFAM" id="SSF52540">
    <property type="entry name" value="P-loop containing nucleoside triphosphate hydrolases"/>
    <property type="match status" value="2"/>
</dbReference>
<name>A0A7K3VML9_RHILE</name>
<reference evidence="6 7" key="1">
    <citation type="submission" date="2019-12" db="EMBL/GenBank/DDBJ databases">
        <title>Rhizobium genotypes associated with high levels of biological nitrogen fixation by grain legumes in a temperate-maritime cropping system.</title>
        <authorList>
            <person name="Maluk M."/>
            <person name="Francesc Ferrando Molina F."/>
            <person name="Lopez Del Egido L."/>
            <person name="Lafos M."/>
            <person name="Langarica-Fuentes A."/>
            <person name="Gebre Yohannes G."/>
            <person name="Young M.W."/>
            <person name="Martin P."/>
            <person name="Gantlett R."/>
            <person name="Kenicer G."/>
            <person name="Hawes C."/>
            <person name="Begg G.S."/>
            <person name="Quilliam R.S."/>
            <person name="Squire G.R."/>
            <person name="Poole P.S."/>
            <person name="Young P.W."/>
            <person name="Iannetta P.M."/>
            <person name="James E.K."/>
        </authorList>
    </citation>
    <scope>NUCLEOTIDE SEQUENCE [LARGE SCALE GENOMIC DNA]</scope>
    <source>
        <strain evidence="6 7">JHI54</strain>
    </source>
</reference>
<organism evidence="6 7">
    <name type="scientific">Rhizobium leguminosarum</name>
    <dbReference type="NCBI Taxonomy" id="384"/>
    <lineage>
        <taxon>Bacteria</taxon>
        <taxon>Pseudomonadati</taxon>
        <taxon>Pseudomonadota</taxon>
        <taxon>Alphaproteobacteria</taxon>
        <taxon>Hyphomicrobiales</taxon>
        <taxon>Rhizobiaceae</taxon>
        <taxon>Rhizobium/Agrobacterium group</taxon>
        <taxon>Rhizobium</taxon>
    </lineage>
</organism>
<dbReference type="GO" id="GO:0016887">
    <property type="term" value="F:ATP hydrolysis activity"/>
    <property type="evidence" value="ECO:0007669"/>
    <property type="project" value="InterPro"/>
</dbReference>
<protein>
    <submittedName>
        <fullName evidence="6">ATP-binding cassette domain-containing protein</fullName>
    </submittedName>
</protein>
<feature type="domain" description="ABC transporter" evidence="5">
    <location>
        <begin position="6"/>
        <end position="255"/>
    </location>
</feature>
<dbReference type="AlphaFoldDB" id="A0A7K3VML9"/>
<sequence length="556" mass="59448">MSPTLLDIRNLTIRPTGSLGSSLIVDDVSLRIGRGSVLGLIGESGAGKSTIGLAALGYVRPGTERIGGSVQFDGIDLFRLAESQCRALRGQRIAYVAQSAAASFNPAFRLIDQIIESSLRSGRFSKAAATDRALALLDVLGLDAKAMAVRFPHEVSGGQLQRAMTAMALCTKPDLVVFDEPTTALDVETQREVLGAIRKAIAMESTAAIYISHDLPLVAQIADSVHVLRRGRSVEEGPVTTLIRNPADPYTKALLSAGIHSFATPPKTSESVLEVQGVTAGYYKTRPVVNDVSLSICRGETLALVGKSGSGKSTLGRIVNGLLLPTSGQILFEGKPLASSIHDRPLAHRGAIQTIHQTPDTALNPRHRIGEIIGRPMALYEGLRGRERDCRVEEMLDQVELGRDLARRFPGELSGGQKQRVAIARALAARPLVLICDEPTSSLDALVAREVLGLLMRLQADEGIACLFITHDLNIVSAIAGRTAVLHNGQIVRSGATAEVLRRPSDSHAAALVEDIPWFTWTEDSEDIDMAKQIQNVRAAIDEAESKPGTAGDFVL</sequence>
<evidence type="ECO:0000256" key="1">
    <source>
        <dbReference type="ARBA" id="ARBA00005417"/>
    </source>
</evidence>
<evidence type="ECO:0000256" key="2">
    <source>
        <dbReference type="ARBA" id="ARBA00022448"/>
    </source>
</evidence>
<dbReference type="CDD" id="cd03257">
    <property type="entry name" value="ABC_NikE_OppD_transporters"/>
    <property type="match status" value="2"/>
</dbReference>
<dbReference type="EMBL" id="WUFV01000018">
    <property type="protein sequence ID" value="NEK18084.1"/>
    <property type="molecule type" value="Genomic_DNA"/>
</dbReference>
<comment type="similarity">
    <text evidence="1">Belongs to the ABC transporter superfamily.</text>
</comment>
<keyword evidence="4 6" id="KW-0067">ATP-binding</keyword>
<dbReference type="Gene3D" id="3.40.50.300">
    <property type="entry name" value="P-loop containing nucleotide triphosphate hydrolases"/>
    <property type="match status" value="2"/>
</dbReference>
<dbReference type="PROSITE" id="PS50893">
    <property type="entry name" value="ABC_TRANSPORTER_2"/>
    <property type="match status" value="2"/>
</dbReference>
<dbReference type="InterPro" id="IPR003593">
    <property type="entry name" value="AAA+_ATPase"/>
</dbReference>
<dbReference type="GO" id="GO:0005524">
    <property type="term" value="F:ATP binding"/>
    <property type="evidence" value="ECO:0007669"/>
    <property type="project" value="UniProtKB-KW"/>
</dbReference>
<evidence type="ECO:0000259" key="5">
    <source>
        <dbReference type="PROSITE" id="PS50893"/>
    </source>
</evidence>
<dbReference type="InterPro" id="IPR003439">
    <property type="entry name" value="ABC_transporter-like_ATP-bd"/>
</dbReference>
<dbReference type="PROSITE" id="PS00211">
    <property type="entry name" value="ABC_TRANSPORTER_1"/>
    <property type="match status" value="1"/>
</dbReference>
<comment type="caution">
    <text evidence="6">The sequence shown here is derived from an EMBL/GenBank/DDBJ whole genome shotgun (WGS) entry which is preliminary data.</text>
</comment>
<keyword evidence="3" id="KW-0547">Nucleotide-binding</keyword>
<dbReference type="PANTHER" id="PTHR43776:SF7">
    <property type="entry name" value="D,D-DIPEPTIDE TRANSPORT ATP-BINDING PROTEIN DDPF-RELATED"/>
    <property type="match status" value="1"/>
</dbReference>
<dbReference type="PANTHER" id="PTHR43776">
    <property type="entry name" value="TRANSPORT ATP-BINDING PROTEIN"/>
    <property type="match status" value="1"/>
</dbReference>
<feature type="domain" description="ABC transporter" evidence="5">
    <location>
        <begin position="273"/>
        <end position="513"/>
    </location>
</feature>
<evidence type="ECO:0000313" key="6">
    <source>
        <dbReference type="EMBL" id="NEK18084.1"/>
    </source>
</evidence>
<dbReference type="InterPro" id="IPR050319">
    <property type="entry name" value="ABC_transp_ATP-bind"/>
</dbReference>
<evidence type="ECO:0000256" key="3">
    <source>
        <dbReference type="ARBA" id="ARBA00022741"/>
    </source>
</evidence>
<evidence type="ECO:0000313" key="7">
    <source>
        <dbReference type="Proteomes" id="UP000471705"/>
    </source>
</evidence>
<dbReference type="Pfam" id="PF00005">
    <property type="entry name" value="ABC_tran"/>
    <property type="match status" value="2"/>
</dbReference>
<evidence type="ECO:0000256" key="4">
    <source>
        <dbReference type="ARBA" id="ARBA00022840"/>
    </source>
</evidence>
<accession>A0A7K3VML9</accession>
<dbReference type="RefSeq" id="WP_164048520.1">
    <property type="nucleotide sequence ID" value="NZ_WUFV01000018.1"/>
</dbReference>
<dbReference type="Proteomes" id="UP000471705">
    <property type="component" value="Unassembled WGS sequence"/>
</dbReference>
<dbReference type="InterPro" id="IPR027417">
    <property type="entry name" value="P-loop_NTPase"/>
</dbReference>
<keyword evidence="2" id="KW-0813">Transport</keyword>
<proteinExistence type="inferred from homology"/>